<reference evidence="1" key="1">
    <citation type="submission" date="2021-01" db="EMBL/GenBank/DDBJ databases">
        <authorList>
            <consortium name="Genoscope - CEA"/>
            <person name="William W."/>
        </authorList>
    </citation>
    <scope>NUCLEOTIDE SEQUENCE</scope>
</reference>
<proteinExistence type="predicted"/>
<dbReference type="AlphaFoldDB" id="A0A8S1TB24"/>
<keyword evidence="2" id="KW-1185">Reference proteome</keyword>
<comment type="caution">
    <text evidence="1">The sequence shown here is derived from an EMBL/GenBank/DDBJ whole genome shotgun (WGS) entry which is preliminary data.</text>
</comment>
<evidence type="ECO:0000313" key="2">
    <source>
        <dbReference type="Proteomes" id="UP000689195"/>
    </source>
</evidence>
<organism evidence="1 2">
    <name type="scientific">Paramecium pentaurelia</name>
    <dbReference type="NCBI Taxonomy" id="43138"/>
    <lineage>
        <taxon>Eukaryota</taxon>
        <taxon>Sar</taxon>
        <taxon>Alveolata</taxon>
        <taxon>Ciliophora</taxon>
        <taxon>Intramacronucleata</taxon>
        <taxon>Oligohymenophorea</taxon>
        <taxon>Peniculida</taxon>
        <taxon>Parameciidae</taxon>
        <taxon>Paramecium</taxon>
    </lineage>
</organism>
<evidence type="ECO:0000313" key="1">
    <source>
        <dbReference type="EMBL" id="CAD8147882.1"/>
    </source>
</evidence>
<name>A0A8S1TB24_9CILI</name>
<protein>
    <submittedName>
        <fullName evidence="1">Uncharacterized protein</fullName>
    </submittedName>
</protein>
<sequence>MNPLNKYVIKKIKKTPNRIIKENEDNKNTYLVQYDNNYVFEDKNYMEINYPELVEDYNLFITTGERYDQEFLQQKALQFALFQIQENPIIEQYLLDKNKRVQIKQQRKQTIKHKCLNFLDIQINSQLKDKNLAIKIKANDGNITNQPIMEKLIKITHELQSIGYTQDELIVSFTLKKNHQFKEDKTMLIIDKTIKMND</sequence>
<accession>A0A8S1TB24</accession>
<dbReference type="OrthoDB" id="292508at2759"/>
<dbReference type="Proteomes" id="UP000689195">
    <property type="component" value="Unassembled WGS sequence"/>
</dbReference>
<dbReference type="EMBL" id="CAJJDO010000017">
    <property type="protein sequence ID" value="CAD8147882.1"/>
    <property type="molecule type" value="Genomic_DNA"/>
</dbReference>
<gene>
    <name evidence="1" type="ORF">PPENT_87.1.T0170189</name>
</gene>